<evidence type="ECO:0000256" key="1">
    <source>
        <dbReference type="SAM" id="MobiDB-lite"/>
    </source>
</evidence>
<dbReference type="Proteomes" id="UP001528850">
    <property type="component" value="Unassembled WGS sequence"/>
</dbReference>
<evidence type="ECO:0000313" key="3">
    <source>
        <dbReference type="Proteomes" id="UP001528850"/>
    </source>
</evidence>
<dbReference type="SUPFAM" id="SSF51905">
    <property type="entry name" value="FAD/NAD(P)-binding domain"/>
    <property type="match status" value="1"/>
</dbReference>
<proteinExistence type="predicted"/>
<dbReference type="InterPro" id="IPR006905">
    <property type="entry name" value="Flavin_halogenase"/>
</dbReference>
<dbReference type="InterPro" id="IPR033856">
    <property type="entry name" value="Trp_halogen"/>
</dbReference>
<dbReference type="Gene3D" id="3.50.50.60">
    <property type="entry name" value="FAD/NAD(P)-binding domain"/>
    <property type="match status" value="1"/>
</dbReference>
<comment type="caution">
    <text evidence="2">The sequence shown here is derived from an EMBL/GenBank/DDBJ whole genome shotgun (WGS) entry which is preliminary data.</text>
</comment>
<dbReference type="InterPro" id="IPR050816">
    <property type="entry name" value="Flavin-dep_Halogenase_NPB"/>
</dbReference>
<dbReference type="InterPro" id="IPR036188">
    <property type="entry name" value="FAD/NAD-bd_sf"/>
</dbReference>
<dbReference type="PIRSF" id="PIRSF011396">
    <property type="entry name" value="Trp_halogenase"/>
    <property type="match status" value="1"/>
</dbReference>
<name>A0ABT6BDL1_9GAMM</name>
<dbReference type="EMBL" id="JARJJS010000003">
    <property type="protein sequence ID" value="MDF4025948.1"/>
    <property type="molecule type" value="Genomic_DNA"/>
</dbReference>
<sequence length="542" mass="60185">MARLKNVLIVGGGTAGWLTACYLAKAVNAVDPRSVQVHLVESPDIGLLGVGEATFPSIRGTLAAIGLDERRFLVGATATYKQGIHYRHWVRPPGAPGADHFFHPFNAPSQRPGGPELLPYWLLGAAPHGMPFADAVSMQTTVAEHGRGPKRTRDGDYQGPMNHAFHFDAACFARVLAEHGQQALGVVRHAATVERAERDARGGIARVVTKEEGELTADLYVDCTGLRGLLVGQVMQSPFRRRADVLFADRAIAMQVPYDTPDAPIPSYTISTAQEAGWIWDIGLQRRRGTGYVYASRHTCDDRAEAVFRQYLGKAGEGGNATHLQFETGYRPEPWRKNCVAIGLAGGFVEPLESTGIALIELASYLLTHLLPGDTDGMDGAARHFNEMMGARYERIIDFIKMHYCLSQRRDSAFWIDNRDLASIPDTLRDKLAKWKHRPPHRLDFITDLEMFMPCSWQYILYGMEFQTDLAPMRSAFPHMDAAREEFAMIQRAAGRALEDLPDHRAIIEQLCREYAARATDRRGAPGPPHDPRRLPDAVRNV</sequence>
<keyword evidence="3" id="KW-1185">Reference proteome</keyword>
<evidence type="ECO:0000313" key="2">
    <source>
        <dbReference type="EMBL" id="MDF4025948.1"/>
    </source>
</evidence>
<organism evidence="2 3">
    <name type="scientific">Luteibacter sahnii</name>
    <dbReference type="NCBI Taxonomy" id="3021977"/>
    <lineage>
        <taxon>Bacteria</taxon>
        <taxon>Pseudomonadati</taxon>
        <taxon>Pseudomonadota</taxon>
        <taxon>Gammaproteobacteria</taxon>
        <taxon>Lysobacterales</taxon>
        <taxon>Rhodanobacteraceae</taxon>
        <taxon>Luteibacter</taxon>
    </lineage>
</organism>
<accession>A0ABT6BDL1</accession>
<protein>
    <submittedName>
        <fullName evidence="2">Tryptophan 7-halogenase</fullName>
    </submittedName>
</protein>
<dbReference type="RefSeq" id="WP_320551880.1">
    <property type="nucleotide sequence ID" value="NZ_JAQLOK010000004.1"/>
</dbReference>
<gene>
    <name evidence="2" type="ORF">P3W24_13300</name>
</gene>
<dbReference type="PANTHER" id="PTHR43747">
    <property type="entry name" value="FAD-BINDING PROTEIN"/>
    <property type="match status" value="1"/>
</dbReference>
<dbReference type="PROSITE" id="PS51257">
    <property type="entry name" value="PROKAR_LIPOPROTEIN"/>
    <property type="match status" value="1"/>
</dbReference>
<dbReference type="Pfam" id="PF04820">
    <property type="entry name" value="Trp_halogenase"/>
    <property type="match status" value="1"/>
</dbReference>
<feature type="region of interest" description="Disordered" evidence="1">
    <location>
        <begin position="519"/>
        <end position="542"/>
    </location>
</feature>
<dbReference type="PANTHER" id="PTHR43747:SF4">
    <property type="entry name" value="FLAVIN-DEPENDENT TRYPTOPHAN HALOGENASE"/>
    <property type="match status" value="1"/>
</dbReference>
<reference evidence="2 3" key="1">
    <citation type="journal article" date="2024" name="Curr. Microbiol.">
        <title>Luteibacter sahnii sp. nov., A Novel Yellow-Colored Xanthomonadin Pigment Producing Probiotic Bacterium from Healthy Rice Seed Microbiome.</title>
        <authorList>
            <person name="Jaiswal G."/>
            <person name="Rana R."/>
            <person name="Nayak P.K."/>
            <person name="Chouhan R."/>
            <person name="Gandhi S.G."/>
            <person name="Patel H.K."/>
            <person name="Patil P.B."/>
        </authorList>
    </citation>
    <scope>NUCLEOTIDE SEQUENCE [LARGE SCALE GENOMIC DNA]</scope>
    <source>
        <strain evidence="2 3">PPL201</strain>
    </source>
</reference>